<dbReference type="Proteomes" id="UP000663166">
    <property type="component" value="Chromosome"/>
</dbReference>
<reference evidence="1" key="1">
    <citation type="journal article" date="2018" name="Genome Biol.">
        <title>SKESA: strategic k-mer extension for scrupulous assemblies.</title>
        <authorList>
            <person name="Souvorov A."/>
            <person name="Agarwala R."/>
            <person name="Lipman D.J."/>
        </authorList>
    </citation>
    <scope>NUCLEOTIDE SEQUENCE [LARGE SCALE GENOMIC DNA]</scope>
    <source>
        <strain evidence="3">489-16</strain>
        <strain evidence="2">AMC_487</strain>
        <strain evidence="1">C0382</strain>
    </source>
</reference>
<name>A0A785J0X9_ECOLX</name>
<evidence type="ECO:0000313" key="2">
    <source>
        <dbReference type="EMBL" id="HAI5335272.1"/>
    </source>
</evidence>
<organism evidence="1">
    <name type="scientific">Escherichia coli</name>
    <dbReference type="NCBI Taxonomy" id="562"/>
    <lineage>
        <taxon>Bacteria</taxon>
        <taxon>Pseudomonadati</taxon>
        <taxon>Pseudomonadota</taxon>
        <taxon>Gammaproteobacteria</taxon>
        <taxon>Enterobacterales</taxon>
        <taxon>Enterobacteriaceae</taxon>
        <taxon>Escherichia</taxon>
    </lineage>
</organism>
<dbReference type="Proteomes" id="UP000843571">
    <property type="component" value="Unassembled WGS sequence"/>
</dbReference>
<gene>
    <name evidence="1" type="ORF">HIE29_001953</name>
    <name evidence="2" type="ORF">HJQ60_005407</name>
    <name evidence="3" type="ORF">IFC14_005017</name>
    <name evidence="4" type="ORF">JNP96_22925</name>
</gene>
<evidence type="ECO:0000313" key="3">
    <source>
        <dbReference type="EMBL" id="HAN4356421.1"/>
    </source>
</evidence>
<accession>A0A785J0X9</accession>
<dbReference type="EMBL" id="CP070393">
    <property type="protein sequence ID" value="QRZ96632.1"/>
    <property type="molecule type" value="Genomic_DNA"/>
</dbReference>
<dbReference type="EMBL" id="DABCJL010000003">
    <property type="protein sequence ID" value="HAH7768530.1"/>
    <property type="molecule type" value="Genomic_DNA"/>
</dbReference>
<dbReference type="AlphaFoldDB" id="A0A785J0X9"/>
<dbReference type="EMBL" id="DABERK010000064">
    <property type="protein sequence ID" value="HAI5335272.1"/>
    <property type="molecule type" value="Genomic_DNA"/>
</dbReference>
<evidence type="ECO:0000313" key="4">
    <source>
        <dbReference type="EMBL" id="QRZ96632.1"/>
    </source>
</evidence>
<reference evidence="4" key="3">
    <citation type="submission" date="2021-02" db="EMBL/GenBank/DDBJ databases">
        <title>Co-localization of colistin and carbapenem -resistance genes on a novel transferable IncHI2 plasmid in Escherichia coli from chicken-origin.</title>
        <authorList>
            <person name="Hoffmann M."/>
            <person name="Balkey M."/>
            <person name="Ronco T."/>
            <person name="Hendriksen R.S."/>
        </authorList>
    </citation>
    <scope>NUCLEOTIDE SEQUENCE</scope>
    <source>
        <strain evidence="4">CFSAN083829</strain>
    </source>
</reference>
<sequence length="89" mass="10065">MKTLSQHGPRFVKPGDRPLLLMTLIVPFHVLVSGPDSLFRAIFDEQGIPAWLGETKCRSTTAVRIDRLAGIKILMFSVLITITEKTWMR</sequence>
<protein>
    <submittedName>
        <fullName evidence="1">Uncharacterized protein</fullName>
    </submittedName>
</protein>
<dbReference type="EMBL" id="DABUHV010000063">
    <property type="protein sequence ID" value="HAN4356421.1"/>
    <property type="molecule type" value="Genomic_DNA"/>
</dbReference>
<reference evidence="1" key="2">
    <citation type="submission" date="2020-01" db="EMBL/GenBank/DDBJ databases">
        <authorList>
            <consortium name="NCBI Pathogen Detection Project"/>
        </authorList>
    </citation>
    <scope>NUCLEOTIDE SEQUENCE</scope>
    <source>
        <strain evidence="3">489-16</strain>
        <strain evidence="2">AMC_487</strain>
        <strain evidence="1">C0382</strain>
    </source>
</reference>
<proteinExistence type="predicted"/>
<dbReference type="Proteomes" id="UP000845800">
    <property type="component" value="Unassembled WGS sequence"/>
</dbReference>
<dbReference type="Proteomes" id="UP000859822">
    <property type="component" value="Unassembled WGS sequence"/>
</dbReference>
<evidence type="ECO:0000313" key="1">
    <source>
        <dbReference type="EMBL" id="HAH7768530.1"/>
    </source>
</evidence>